<dbReference type="InterPro" id="IPR027417">
    <property type="entry name" value="P-loop_NTPase"/>
</dbReference>
<sequence length="188" mass="21526">MRALKAIDDSNVVLMVLDAEAGIREQDKRVAGFAHEAGRAMIIVVNKWDAIEKDDHTVKDFENMIRAEFKFLDYAPIVFVSAKTGQRLDRLPQMIKDVDANHRKRISSSTLNDVIMDAIAVNPTPTDNGRRLRVYYATQVAVQPPTFVIFVNDVELMHFSYERFLENKIREAFDFTGTPIKLIVRARK</sequence>
<dbReference type="GO" id="GO:0003924">
    <property type="term" value="F:GTPase activity"/>
    <property type="evidence" value="ECO:0007669"/>
    <property type="project" value="InterPro"/>
</dbReference>
<dbReference type="InterPro" id="IPR015946">
    <property type="entry name" value="KH_dom-like_a/b"/>
</dbReference>
<feature type="domain" description="Tr-type G" evidence="2">
    <location>
        <begin position="8"/>
        <end position="97"/>
    </location>
</feature>
<evidence type="ECO:0000259" key="3">
    <source>
        <dbReference type="Pfam" id="PF14714"/>
    </source>
</evidence>
<reference evidence="4" key="1">
    <citation type="submission" date="1998-09" db="EMBL/GenBank/DDBJ databases">
        <title>Cloning and sequencing of uterine luminal fluid protein ULF-250 cDNA.</title>
        <authorList>
            <person name="Liu R.H."/>
            <person name="Yu H.M."/>
            <person name="Li X.J."/>
        </authorList>
    </citation>
    <scope>NUCLEOTIDE SEQUENCE</scope>
    <source>
        <strain evidence="4">Sprague-Dawley</strain>
        <tissue evidence="4">Uterine luminal fluid</tissue>
    </source>
</reference>
<dbReference type="Gene3D" id="3.30.300.20">
    <property type="match status" value="1"/>
</dbReference>
<dbReference type="GO" id="GO:0005525">
    <property type="term" value="F:GTP binding"/>
    <property type="evidence" value="ECO:0007669"/>
    <property type="project" value="InterPro"/>
</dbReference>
<dbReference type="EMBL" id="AF093625">
    <property type="protein sequence ID" value="AAC83369.1"/>
    <property type="molecule type" value="mRNA"/>
</dbReference>
<dbReference type="Pfam" id="PF00009">
    <property type="entry name" value="GTP_EFTU"/>
    <property type="match status" value="1"/>
</dbReference>
<name>Q9Z212_RAT</name>
<dbReference type="InterPro" id="IPR000795">
    <property type="entry name" value="T_Tr_GTP-bd_dom"/>
</dbReference>
<dbReference type="PANTHER" id="PTHR43834">
    <property type="entry name" value="GTPASE DER"/>
    <property type="match status" value="1"/>
</dbReference>
<feature type="domain" description="GTPase Der C-terminal KH-domain-like" evidence="3">
    <location>
        <begin position="105"/>
        <end position="185"/>
    </location>
</feature>
<evidence type="ECO:0000256" key="1">
    <source>
        <dbReference type="ARBA" id="ARBA00022741"/>
    </source>
</evidence>
<accession>Q9Z212</accession>
<keyword evidence="1" id="KW-0547">Nucleotide-binding</keyword>
<dbReference type="PANTHER" id="PTHR43834:SF6">
    <property type="entry name" value="GTPASE DER"/>
    <property type="match status" value="1"/>
</dbReference>
<dbReference type="Gene3D" id="3.40.50.300">
    <property type="entry name" value="P-loop containing nucleotide triphosphate hydrolases"/>
    <property type="match status" value="1"/>
</dbReference>
<evidence type="ECO:0000313" key="4">
    <source>
        <dbReference type="EMBL" id="AAC83369.1"/>
    </source>
</evidence>
<evidence type="ECO:0000259" key="2">
    <source>
        <dbReference type="Pfam" id="PF00009"/>
    </source>
</evidence>
<dbReference type="FunFam" id="3.30.300.20:FF:000004">
    <property type="entry name" value="GTPase Der"/>
    <property type="match status" value="1"/>
</dbReference>
<dbReference type="Pfam" id="PF14714">
    <property type="entry name" value="KH_dom-like"/>
    <property type="match status" value="1"/>
</dbReference>
<organism evidence="4">
    <name type="scientific">Rattus norvegicus</name>
    <name type="common">Rat</name>
    <dbReference type="NCBI Taxonomy" id="10116"/>
    <lineage>
        <taxon>Eukaryota</taxon>
        <taxon>Metazoa</taxon>
        <taxon>Chordata</taxon>
        <taxon>Craniata</taxon>
        <taxon>Vertebrata</taxon>
        <taxon>Euteleostomi</taxon>
        <taxon>Mammalia</taxon>
        <taxon>Eutheria</taxon>
        <taxon>Euarchontoglires</taxon>
        <taxon>Glires</taxon>
        <taxon>Rodentia</taxon>
        <taxon>Myomorpha</taxon>
        <taxon>Muroidea</taxon>
        <taxon>Muridae</taxon>
        <taxon>Murinae</taxon>
        <taxon>Rattus</taxon>
    </lineage>
</organism>
<proteinExistence type="evidence at transcript level"/>
<dbReference type="InterPro" id="IPR032859">
    <property type="entry name" value="KH_dom-like"/>
</dbReference>
<dbReference type="AlphaFoldDB" id="Q9Z212"/>
<protein>
    <submittedName>
        <fullName evidence="4">ULF-250 protein</fullName>
    </submittedName>
</protein>
<dbReference type="SUPFAM" id="SSF52540">
    <property type="entry name" value="P-loop containing nucleoside triphosphate hydrolases"/>
    <property type="match status" value="1"/>
</dbReference>